<dbReference type="InterPro" id="IPR036457">
    <property type="entry name" value="PPM-type-like_dom_sf"/>
</dbReference>
<keyword evidence="1" id="KW-0479">Metal-binding</keyword>
<comment type="similarity">
    <text evidence="1">Belongs to the PP2C family.</text>
</comment>
<comment type="catalytic activity">
    <reaction evidence="1">
        <text>O-phospho-L-seryl-[protein] + H2O = L-seryl-[protein] + phosphate</text>
        <dbReference type="Rhea" id="RHEA:20629"/>
        <dbReference type="Rhea" id="RHEA-COMP:9863"/>
        <dbReference type="Rhea" id="RHEA-COMP:11604"/>
        <dbReference type="ChEBI" id="CHEBI:15377"/>
        <dbReference type="ChEBI" id="CHEBI:29999"/>
        <dbReference type="ChEBI" id="CHEBI:43474"/>
        <dbReference type="ChEBI" id="CHEBI:83421"/>
        <dbReference type="EC" id="3.1.3.16"/>
    </reaction>
</comment>
<keyword evidence="1" id="KW-0460">Magnesium</keyword>
<evidence type="ECO:0000313" key="3">
    <source>
        <dbReference type="EMBL" id="TPX42256.1"/>
    </source>
</evidence>
<evidence type="ECO:0000313" key="4">
    <source>
        <dbReference type="Proteomes" id="UP000320333"/>
    </source>
</evidence>
<gene>
    <name evidence="3" type="ORF">CcCBS67573_g10524</name>
</gene>
<organism evidence="3 4">
    <name type="scientific">Chytriomyces confervae</name>
    <dbReference type="NCBI Taxonomy" id="246404"/>
    <lineage>
        <taxon>Eukaryota</taxon>
        <taxon>Fungi</taxon>
        <taxon>Fungi incertae sedis</taxon>
        <taxon>Chytridiomycota</taxon>
        <taxon>Chytridiomycota incertae sedis</taxon>
        <taxon>Chytridiomycetes</taxon>
        <taxon>Chytridiales</taxon>
        <taxon>Chytriomycetaceae</taxon>
        <taxon>Chytriomyces</taxon>
    </lineage>
</organism>
<dbReference type="OrthoDB" id="60843at2759"/>
<proteinExistence type="inferred from homology"/>
<dbReference type="GO" id="GO:0046872">
    <property type="term" value="F:metal ion binding"/>
    <property type="evidence" value="ECO:0007669"/>
    <property type="project" value="UniProtKB-UniRule"/>
</dbReference>
<keyword evidence="1" id="KW-0464">Manganese</keyword>
<reference evidence="3 4" key="1">
    <citation type="journal article" date="2019" name="Sci. Rep.">
        <title>Comparative genomics of chytrid fungi reveal insights into the obligate biotrophic and pathogenic lifestyle of Synchytrium endobioticum.</title>
        <authorList>
            <person name="van de Vossenberg B.T.L.H."/>
            <person name="Warris S."/>
            <person name="Nguyen H.D.T."/>
            <person name="van Gent-Pelzer M.P.E."/>
            <person name="Joly D.L."/>
            <person name="van de Geest H.C."/>
            <person name="Bonants P.J.M."/>
            <person name="Smith D.S."/>
            <person name="Levesque C.A."/>
            <person name="van der Lee T.A.J."/>
        </authorList>
    </citation>
    <scope>NUCLEOTIDE SEQUENCE [LARGE SCALE GENOMIC DNA]</scope>
    <source>
        <strain evidence="3 4">CBS 675.73</strain>
    </source>
</reference>
<protein>
    <recommendedName>
        <fullName evidence="1">Protein phosphatase</fullName>
        <ecNumber evidence="1">3.1.3.16</ecNumber>
    </recommendedName>
</protein>
<feature type="region of interest" description="Disordered" evidence="2">
    <location>
        <begin position="42"/>
        <end position="67"/>
    </location>
</feature>
<comment type="cofactor">
    <cofactor evidence="1">
        <name>Mg(2+)</name>
        <dbReference type="ChEBI" id="CHEBI:18420"/>
    </cofactor>
</comment>
<dbReference type="EMBL" id="QEAP01001654">
    <property type="protein sequence ID" value="TPX42256.1"/>
    <property type="molecule type" value="Genomic_DNA"/>
</dbReference>
<keyword evidence="1" id="KW-0378">Hydrolase</keyword>
<keyword evidence="1" id="KW-0904">Protein phosphatase</keyword>
<evidence type="ECO:0000256" key="2">
    <source>
        <dbReference type="SAM" id="MobiDB-lite"/>
    </source>
</evidence>
<accession>A0A507CSY8</accession>
<dbReference type="Proteomes" id="UP000320333">
    <property type="component" value="Unassembled WGS sequence"/>
</dbReference>
<sequence length="270" mass="29517">MRMQTAAAHAPTQIQNIFQLFEKTNLPRPSFEFRFGAAGIPKPVSDSSSMDKNGRNSSESDDEPLVMSQQEGLCVRVGEDAYFCRRDGLGVADGVGGWAHVVKEQQHSFNFPYQLGSDSKDTPEKDAGSWAVKVREGDVVLIGSDGIFDNLFDEDILDIVNSVVMGTPAHPPTHTHIHEANHHDSNHHAHNPTPVAVLPKSRILRTDPHAIASAILVRARDVALDSGTTVVSPFQERAVKEGLYYQGGKMDDLTVVVGIVSVMEDSPDRR</sequence>
<dbReference type="STRING" id="246404.A0A507CSY8"/>
<dbReference type="GO" id="GO:0004722">
    <property type="term" value="F:protein serine/threonine phosphatase activity"/>
    <property type="evidence" value="ECO:0007669"/>
    <property type="project" value="UniProtKB-EC"/>
</dbReference>
<feature type="compositionally biased region" description="Polar residues" evidence="2">
    <location>
        <begin position="45"/>
        <end position="57"/>
    </location>
</feature>
<comment type="cofactor">
    <cofactor evidence="1">
        <name>Mn(2+)</name>
        <dbReference type="ChEBI" id="CHEBI:29035"/>
    </cofactor>
</comment>
<keyword evidence="4" id="KW-1185">Reference proteome</keyword>
<dbReference type="InterPro" id="IPR039123">
    <property type="entry name" value="PPTC7"/>
</dbReference>
<comment type="catalytic activity">
    <reaction evidence="1">
        <text>O-phospho-L-threonyl-[protein] + H2O = L-threonyl-[protein] + phosphate</text>
        <dbReference type="Rhea" id="RHEA:47004"/>
        <dbReference type="Rhea" id="RHEA-COMP:11060"/>
        <dbReference type="Rhea" id="RHEA-COMP:11605"/>
        <dbReference type="ChEBI" id="CHEBI:15377"/>
        <dbReference type="ChEBI" id="CHEBI:30013"/>
        <dbReference type="ChEBI" id="CHEBI:43474"/>
        <dbReference type="ChEBI" id="CHEBI:61977"/>
        <dbReference type="EC" id="3.1.3.16"/>
    </reaction>
</comment>
<comment type="caution">
    <text evidence="3">The sequence shown here is derived from an EMBL/GenBank/DDBJ whole genome shotgun (WGS) entry which is preliminary data.</text>
</comment>
<evidence type="ECO:0000256" key="1">
    <source>
        <dbReference type="RuleBase" id="RU366020"/>
    </source>
</evidence>
<dbReference type="PANTHER" id="PTHR12320">
    <property type="entry name" value="PROTEIN PHOSPHATASE 2C"/>
    <property type="match status" value="1"/>
</dbReference>
<dbReference type="PANTHER" id="PTHR12320:SF84">
    <property type="entry name" value="PROTEIN PHOSPHATASE"/>
    <property type="match status" value="1"/>
</dbReference>
<name>A0A507CSY8_9FUNG</name>
<dbReference type="SUPFAM" id="SSF81606">
    <property type="entry name" value="PP2C-like"/>
    <property type="match status" value="1"/>
</dbReference>
<dbReference type="Gene3D" id="3.60.40.10">
    <property type="entry name" value="PPM-type phosphatase domain"/>
    <property type="match status" value="1"/>
</dbReference>
<dbReference type="EC" id="3.1.3.16" evidence="1"/>
<dbReference type="AlphaFoldDB" id="A0A507CSY8"/>